<keyword evidence="2" id="KW-1185">Reference proteome</keyword>
<sequence length="96" mass="11057">MISYEQLAERHIKEHELREKKCKERDPDYQGQRRGLLGAVDVKEGAWRQATVNQAGPMGLIDAVAQDLESFVEIFERAPRCDVTDPPTRRRNVHIS</sequence>
<dbReference type="Proteomes" id="UP000483379">
    <property type="component" value="Unassembled WGS sequence"/>
</dbReference>
<name>A0A6M0JYU1_9GAMM</name>
<evidence type="ECO:0000313" key="1">
    <source>
        <dbReference type="EMBL" id="NEV62660.1"/>
    </source>
</evidence>
<accession>A0A6M0JYU1</accession>
<reference evidence="1 2" key="1">
    <citation type="submission" date="2020-02" db="EMBL/GenBank/DDBJ databases">
        <title>Genome sequences of Thiorhodococcus mannitoliphagus and Thiorhodococcus minor, purple sulfur photosynthetic bacteria in the gammaproteobacterial family, Chromatiaceae.</title>
        <authorList>
            <person name="Aviles F.A."/>
            <person name="Meyer T.E."/>
            <person name="Kyndt J.A."/>
        </authorList>
    </citation>
    <scope>NUCLEOTIDE SEQUENCE [LARGE SCALE GENOMIC DNA]</scope>
    <source>
        <strain evidence="1 2">DSM 11518</strain>
    </source>
</reference>
<gene>
    <name evidence="1" type="ORF">G3446_12295</name>
</gene>
<proteinExistence type="predicted"/>
<organism evidence="1 2">
    <name type="scientific">Thiorhodococcus minor</name>
    <dbReference type="NCBI Taxonomy" id="57489"/>
    <lineage>
        <taxon>Bacteria</taxon>
        <taxon>Pseudomonadati</taxon>
        <taxon>Pseudomonadota</taxon>
        <taxon>Gammaproteobacteria</taxon>
        <taxon>Chromatiales</taxon>
        <taxon>Chromatiaceae</taxon>
        <taxon>Thiorhodococcus</taxon>
    </lineage>
</organism>
<evidence type="ECO:0000313" key="2">
    <source>
        <dbReference type="Proteomes" id="UP000483379"/>
    </source>
</evidence>
<dbReference type="RefSeq" id="WP_164453128.1">
    <property type="nucleotide sequence ID" value="NZ_JAAIJQ010000032.1"/>
</dbReference>
<dbReference type="EMBL" id="JAAIJQ010000032">
    <property type="protein sequence ID" value="NEV62660.1"/>
    <property type="molecule type" value="Genomic_DNA"/>
</dbReference>
<protein>
    <submittedName>
        <fullName evidence="1">Uncharacterized protein</fullName>
    </submittedName>
</protein>
<comment type="caution">
    <text evidence="1">The sequence shown here is derived from an EMBL/GenBank/DDBJ whole genome shotgun (WGS) entry which is preliminary data.</text>
</comment>
<dbReference type="AlphaFoldDB" id="A0A6M0JYU1"/>